<reference evidence="2" key="1">
    <citation type="submission" date="2018-05" db="EMBL/GenBank/DDBJ databases">
        <authorList>
            <person name="Lanie J.A."/>
            <person name="Ng W.-L."/>
            <person name="Kazmierczak K.M."/>
            <person name="Andrzejewski T.M."/>
            <person name="Davidsen T.M."/>
            <person name="Wayne K.J."/>
            <person name="Tettelin H."/>
            <person name="Glass J.I."/>
            <person name="Rusch D."/>
            <person name="Podicherti R."/>
            <person name="Tsui H.-C.T."/>
            <person name="Winkler M.E."/>
        </authorList>
    </citation>
    <scope>NUCLEOTIDE SEQUENCE</scope>
</reference>
<proteinExistence type="predicted"/>
<dbReference type="Gene3D" id="2.60.40.1190">
    <property type="match status" value="1"/>
</dbReference>
<evidence type="ECO:0008006" key="3">
    <source>
        <dbReference type="Google" id="ProtNLM"/>
    </source>
</evidence>
<gene>
    <name evidence="2" type="ORF">METZ01_LOCUS191340</name>
</gene>
<protein>
    <recommendedName>
        <fullName evidence="3">Carbohydrate-binding domain-containing protein</fullName>
    </recommendedName>
</protein>
<name>A0A382DJ45_9ZZZZ</name>
<evidence type="ECO:0000256" key="1">
    <source>
        <dbReference type="SAM" id="MobiDB-lite"/>
    </source>
</evidence>
<feature type="compositionally biased region" description="Basic and acidic residues" evidence="1">
    <location>
        <begin position="213"/>
        <end position="229"/>
    </location>
</feature>
<dbReference type="SUPFAM" id="SSF49344">
    <property type="entry name" value="CBD9-like"/>
    <property type="match status" value="1"/>
</dbReference>
<feature type="non-terminal residue" evidence="2">
    <location>
        <position position="256"/>
    </location>
</feature>
<sequence>MPGHPVTIDGDLREWGKAAWIAVEPAGDGVGLRGVFQGNDDHDAVVLVQWDAEFLYVAAAVTDDTLDADRVAPDEREWKGSGGQRKDRMFYYDHMKVFVREPGATAGYNLWFSPPGPQDNGPYWWGGRQRQSETIRPPLVETAALVAGNTRTFEMAIPWTWMEAYPQSGDVFDAMFLFTDADLPGEEVALKINRQQDSWVWWQGTLELTGEPDGLRRRPEQEAPRRSKPDSVVQQPLDPRIAEAIARSRKTAAAEA</sequence>
<dbReference type="AlphaFoldDB" id="A0A382DJ45"/>
<evidence type="ECO:0000313" key="2">
    <source>
        <dbReference type="EMBL" id="SVB38486.1"/>
    </source>
</evidence>
<organism evidence="2">
    <name type="scientific">marine metagenome</name>
    <dbReference type="NCBI Taxonomy" id="408172"/>
    <lineage>
        <taxon>unclassified sequences</taxon>
        <taxon>metagenomes</taxon>
        <taxon>ecological metagenomes</taxon>
    </lineage>
</organism>
<dbReference type="EMBL" id="UINC01039670">
    <property type="protein sequence ID" value="SVB38486.1"/>
    <property type="molecule type" value="Genomic_DNA"/>
</dbReference>
<accession>A0A382DJ45</accession>
<feature type="region of interest" description="Disordered" evidence="1">
    <location>
        <begin position="210"/>
        <end position="240"/>
    </location>
</feature>